<accession>A0AAW2ZEP8</accession>
<dbReference type="GO" id="GO:0046856">
    <property type="term" value="P:phosphatidylinositol dephosphorylation"/>
    <property type="evidence" value="ECO:0007669"/>
    <property type="project" value="TreeGrafter"/>
</dbReference>
<dbReference type="EMBL" id="JAOPGA020000466">
    <property type="protein sequence ID" value="KAL0478754.1"/>
    <property type="molecule type" value="Genomic_DNA"/>
</dbReference>
<evidence type="ECO:0000313" key="5">
    <source>
        <dbReference type="Proteomes" id="UP001431209"/>
    </source>
</evidence>
<evidence type="ECO:0000313" key="4">
    <source>
        <dbReference type="EMBL" id="KAL0487176.1"/>
    </source>
</evidence>
<dbReference type="GO" id="GO:0005783">
    <property type="term" value="C:endoplasmic reticulum"/>
    <property type="evidence" value="ECO:0007669"/>
    <property type="project" value="TreeGrafter"/>
</dbReference>
<gene>
    <name evidence="4" type="ORF">AKO1_001015</name>
    <name evidence="3" type="ORF">AKO1_002074</name>
</gene>
<organism evidence="4 5">
    <name type="scientific">Acrasis kona</name>
    <dbReference type="NCBI Taxonomy" id="1008807"/>
    <lineage>
        <taxon>Eukaryota</taxon>
        <taxon>Discoba</taxon>
        <taxon>Heterolobosea</taxon>
        <taxon>Tetramitia</taxon>
        <taxon>Eutetramitia</taxon>
        <taxon>Acrasidae</taxon>
        <taxon>Acrasis</taxon>
    </lineage>
</organism>
<keyword evidence="1" id="KW-1133">Transmembrane helix</keyword>
<evidence type="ECO:0000256" key="1">
    <source>
        <dbReference type="SAM" id="Phobius"/>
    </source>
</evidence>
<dbReference type="EMBL" id="JAOPGA020001314">
    <property type="protein sequence ID" value="KAL0487176.1"/>
    <property type="molecule type" value="Genomic_DNA"/>
</dbReference>
<dbReference type="Proteomes" id="UP001431209">
    <property type="component" value="Unassembled WGS sequence"/>
</dbReference>
<comment type="caution">
    <text evidence="4">The sequence shown here is derived from an EMBL/GenBank/DDBJ whole genome shotgun (WGS) entry which is preliminary data.</text>
</comment>
<feature type="transmembrane region" description="Helical" evidence="1">
    <location>
        <begin position="554"/>
        <end position="573"/>
    </location>
</feature>
<dbReference type="PANTHER" id="PTHR45662:SF2">
    <property type="entry name" value="PHOSPHATIDYLINOSITOL-3-PHOSPHATASE SAC1"/>
    <property type="match status" value="1"/>
</dbReference>
<evidence type="ECO:0000313" key="3">
    <source>
        <dbReference type="EMBL" id="KAL0478754.1"/>
    </source>
</evidence>
<name>A0AAW2ZEP8_9EUKA</name>
<dbReference type="AlphaFoldDB" id="A0AAW2ZEP8"/>
<dbReference type="GO" id="GO:0043812">
    <property type="term" value="F:phosphatidylinositol-4-phosphate phosphatase activity"/>
    <property type="evidence" value="ECO:0007669"/>
    <property type="project" value="TreeGrafter"/>
</dbReference>
<reference evidence="4 5" key="1">
    <citation type="submission" date="2024-03" db="EMBL/GenBank/DDBJ databases">
        <title>The Acrasis kona genome and developmental transcriptomes reveal deep origins of eukaryotic multicellular pathways.</title>
        <authorList>
            <person name="Sheikh S."/>
            <person name="Fu C.-J."/>
            <person name="Brown M.W."/>
            <person name="Baldauf S.L."/>
        </authorList>
    </citation>
    <scope>NUCLEOTIDE SEQUENCE [LARGE SCALE GENOMIC DNA]</scope>
    <source>
        <strain evidence="4 5">ATCC MYA-3509</strain>
    </source>
</reference>
<dbReference type="PROSITE" id="PS50275">
    <property type="entry name" value="SAC"/>
    <property type="match status" value="1"/>
</dbReference>
<feature type="domain" description="SAC" evidence="2">
    <location>
        <begin position="123"/>
        <end position="451"/>
    </location>
</feature>
<keyword evidence="1" id="KW-0812">Transmembrane</keyword>
<proteinExistence type="predicted"/>
<keyword evidence="5" id="KW-1185">Reference proteome</keyword>
<protein>
    <submittedName>
        <fullName evidence="4">Phosphatidylinositide phosphatase</fullName>
    </submittedName>
    <submittedName>
        <fullName evidence="3">Phosphatidylinositol-3-phosphatase</fullName>
    </submittedName>
</protein>
<dbReference type="InterPro" id="IPR002013">
    <property type="entry name" value="SAC_dom"/>
</dbReference>
<dbReference type="PANTHER" id="PTHR45662">
    <property type="entry name" value="PHOSPHATIDYLINOSITIDE PHOSPHATASE SAC1"/>
    <property type="match status" value="1"/>
</dbReference>
<sequence>MSATPDTLSPAFSDINLFSSKDSFFLRTLDGKNSLTIDRKTGSVSNQNADVSGLNSTTVYGVLGNIKLLSGHYLLLIKKRALVSEIFGNKIYRIVETMLLPYGNIETLKETDRIDEERYVSLLKSTFRAETFYYSYSYDMTIHTQNWFKSEKKSLWREADDHFWWNKYLSKDLIAANAEGWIIPVIRGFVEFKDVVLVNGKSFRFGILSRLSVKRVGTRYNTRGADKSGNVANYVETEQIVAQGDNFISFMQVRGSIPLKWSQKPDLTYKPKLKIVPATSTSTNPFHIHMNDQLERYSKVVIVNLINSTGSEGKLADAFLNQHNEFKNNNVTFINFDFHKVTKRVGYGAGIDQLIAQVQNNMDQSGYFHVNFKTRQVIKTQNGILRVNCIDCLDRTNVCESSFARVLLQKALQDIGLISNTAKVSQIVNLEYTFKNTWADNGDAMSNLYAGTGALKADFTRTGKRSILGVLNDGYNSATRYYLNNFTDGTKQDGLNLVLGKYTVEKGDRSPFLVSSGTLATGLNVAKYAFVVGLVLVLINLLQLIFMPDRLSRLGVLGMLVVVTGLDGLFLRVNQAKVVNKPLLKRKIKSVLNKKTQ</sequence>
<feature type="transmembrane region" description="Helical" evidence="1">
    <location>
        <begin position="528"/>
        <end position="547"/>
    </location>
</feature>
<evidence type="ECO:0000259" key="2">
    <source>
        <dbReference type="PROSITE" id="PS50275"/>
    </source>
</evidence>
<keyword evidence="1" id="KW-0472">Membrane</keyword>
<dbReference type="Pfam" id="PF02383">
    <property type="entry name" value="Syja_N"/>
    <property type="match status" value="1"/>
</dbReference>